<name>A0ACB5TK66_CANBO</name>
<protein>
    <submittedName>
        <fullName evidence="1">Unnamed protein product</fullName>
    </submittedName>
</protein>
<dbReference type="Proteomes" id="UP001165101">
    <property type="component" value="Unassembled WGS sequence"/>
</dbReference>
<comment type="caution">
    <text evidence="1">The sequence shown here is derived from an EMBL/GenBank/DDBJ whole genome shotgun (WGS) entry which is preliminary data.</text>
</comment>
<keyword evidence="2" id="KW-1185">Reference proteome</keyword>
<accession>A0ACB5TK66</accession>
<sequence length="405" mass="46208">MSLSQTKLPAVVYFSKDDEIINGVHNLSKREKSYSNNPEWLPTWDPSQKFPKILPFKHVDRALFGDSEYENLFKAADGEINQREITPKLGTEVKSGIQLSKLDDKAKNDLALLVAKRGIVVFRNQDLKEKGPAFVKEWGEYFGPLHIHPTSGAPAGFPEFHVVYRRAGEEVEENKKKIFAFRNKNVGWHSDVTYELQPPGFTTFINIKTPKSGGDTIFADTIEAYDRLSPQLKKMLDGLKVAHTSRDQANNSLAQGGIERREAVDNIHPLVRWHPVLKKKVLFLQRGFGRRILGLKVEESDALLDFLFSHVESAHDLQLRANWEEGTVVLWDNRRVIHSAIFDWDTTASRHAVRITPQAERPVASEEEYLNWDPEVELKSQEHIDQILATPPAEVYELLKSLKTK</sequence>
<reference evidence="1" key="1">
    <citation type="submission" date="2023-04" db="EMBL/GenBank/DDBJ databases">
        <title>Candida boidinii NBRC 1967.</title>
        <authorList>
            <person name="Ichikawa N."/>
            <person name="Sato H."/>
            <person name="Tonouchi N."/>
        </authorList>
    </citation>
    <scope>NUCLEOTIDE SEQUENCE</scope>
    <source>
        <strain evidence="1">NBRC 1967</strain>
    </source>
</reference>
<evidence type="ECO:0000313" key="2">
    <source>
        <dbReference type="Proteomes" id="UP001165101"/>
    </source>
</evidence>
<evidence type="ECO:0000313" key="1">
    <source>
        <dbReference type="EMBL" id="GME89935.1"/>
    </source>
</evidence>
<gene>
    <name evidence="1" type="ORF">Cboi01_000162400</name>
</gene>
<dbReference type="EMBL" id="BSXV01000635">
    <property type="protein sequence ID" value="GME89935.1"/>
    <property type="molecule type" value="Genomic_DNA"/>
</dbReference>
<organism evidence="1 2">
    <name type="scientific">Candida boidinii</name>
    <name type="common">Yeast</name>
    <dbReference type="NCBI Taxonomy" id="5477"/>
    <lineage>
        <taxon>Eukaryota</taxon>
        <taxon>Fungi</taxon>
        <taxon>Dikarya</taxon>
        <taxon>Ascomycota</taxon>
        <taxon>Saccharomycotina</taxon>
        <taxon>Pichiomycetes</taxon>
        <taxon>Pichiales</taxon>
        <taxon>Pichiaceae</taxon>
        <taxon>Ogataea</taxon>
        <taxon>Ogataea/Candida clade</taxon>
    </lineage>
</organism>
<proteinExistence type="predicted"/>